<organism evidence="3 4">
    <name type="scientific">Acrobeloides nanus</name>
    <dbReference type="NCBI Taxonomy" id="290746"/>
    <lineage>
        <taxon>Eukaryota</taxon>
        <taxon>Metazoa</taxon>
        <taxon>Ecdysozoa</taxon>
        <taxon>Nematoda</taxon>
        <taxon>Chromadorea</taxon>
        <taxon>Rhabditida</taxon>
        <taxon>Tylenchina</taxon>
        <taxon>Cephalobomorpha</taxon>
        <taxon>Cephaloboidea</taxon>
        <taxon>Cephalobidae</taxon>
        <taxon>Acrobeloides</taxon>
    </lineage>
</organism>
<proteinExistence type="inferred from homology"/>
<dbReference type="PANTHER" id="PTHR41700:SF1">
    <property type="entry name" value="N-ACETYLTRANSFERASE DOMAIN-CONTAINING PROTEIN"/>
    <property type="match status" value="1"/>
</dbReference>
<feature type="domain" description="N-acetyltransferase" evidence="2">
    <location>
        <begin position="143"/>
        <end position="287"/>
    </location>
</feature>
<evidence type="ECO:0000259" key="2">
    <source>
        <dbReference type="PROSITE" id="PS51186"/>
    </source>
</evidence>
<comment type="similarity">
    <text evidence="1">Belongs to the Cyclase 1 superfamily.</text>
</comment>
<accession>A0A914D6J0</accession>
<dbReference type="SUPFAM" id="SSF102198">
    <property type="entry name" value="Putative cyclase"/>
    <property type="match status" value="1"/>
</dbReference>
<dbReference type="Gene3D" id="3.50.30.50">
    <property type="entry name" value="Putative cyclase"/>
    <property type="match status" value="1"/>
</dbReference>
<dbReference type="InterPro" id="IPR038764">
    <property type="entry name" value="GNAT_N_AcTrfase_prd"/>
</dbReference>
<dbReference type="GO" id="GO:0004061">
    <property type="term" value="F:arylformamidase activity"/>
    <property type="evidence" value="ECO:0007669"/>
    <property type="project" value="InterPro"/>
</dbReference>
<evidence type="ECO:0000313" key="3">
    <source>
        <dbReference type="Proteomes" id="UP000887540"/>
    </source>
</evidence>
<keyword evidence="3" id="KW-1185">Reference proteome</keyword>
<dbReference type="GO" id="GO:0016747">
    <property type="term" value="F:acyltransferase activity, transferring groups other than amino-acyl groups"/>
    <property type="evidence" value="ECO:0007669"/>
    <property type="project" value="InterPro"/>
</dbReference>
<dbReference type="InterPro" id="IPR000182">
    <property type="entry name" value="GNAT_dom"/>
</dbReference>
<dbReference type="Pfam" id="PF04199">
    <property type="entry name" value="Cyclase"/>
    <property type="match status" value="1"/>
</dbReference>
<dbReference type="GO" id="GO:0019441">
    <property type="term" value="P:L-tryptophan catabolic process to kynurenine"/>
    <property type="evidence" value="ECO:0007669"/>
    <property type="project" value="InterPro"/>
</dbReference>
<dbReference type="Proteomes" id="UP000887540">
    <property type="component" value="Unplaced"/>
</dbReference>
<dbReference type="PANTHER" id="PTHR41700">
    <property type="entry name" value="GCN5-RELATED N-ACETYLTRANSFERASE"/>
    <property type="match status" value="1"/>
</dbReference>
<protein>
    <submittedName>
        <fullName evidence="4">N-acetyltransferase domain-containing protein</fullName>
    </submittedName>
</protein>
<dbReference type="InterPro" id="IPR016181">
    <property type="entry name" value="Acyl_CoA_acyltransferase"/>
</dbReference>
<evidence type="ECO:0000256" key="1">
    <source>
        <dbReference type="ARBA" id="ARBA00007865"/>
    </source>
</evidence>
<name>A0A914D6J0_9BILA</name>
<dbReference type="PROSITE" id="PS51186">
    <property type="entry name" value="GNAT"/>
    <property type="match status" value="1"/>
</dbReference>
<evidence type="ECO:0000313" key="4">
    <source>
        <dbReference type="WBParaSite" id="ACRNAN_scaffold1859.g27991.t1"/>
    </source>
</evidence>
<dbReference type="CDD" id="cd04301">
    <property type="entry name" value="NAT_SF"/>
    <property type="match status" value="1"/>
</dbReference>
<dbReference type="Gene3D" id="3.40.630.30">
    <property type="match status" value="1"/>
</dbReference>
<dbReference type="AlphaFoldDB" id="A0A914D6J0"/>
<dbReference type="WBParaSite" id="ACRNAN_scaffold1859.g27991.t1">
    <property type="protein sequence ID" value="ACRNAN_scaffold1859.g27991.t1"/>
    <property type="gene ID" value="ACRNAN_scaffold1859.g27991"/>
</dbReference>
<sequence length="645" mass="68133">MGTGTLLHAAVAAPERFRSLTLVTPPTAWKSRIAQRETYLANAEMVEHGGIAAFVQHGSTAPVPPALADAPATSITIPEDLLPTVMRGAAATDFPKKKAIAKVEPGRRRAHALRRDGLAGPVRRVRHDGRAERGRVSERMPPLEVRPIETTDEVFAAAALLRRVWGGDQDAVPTNLMTALAHGGNYVFAAHEGDEMVAASIAFFSAPALSALHSHVTGVAPGLRGRGLGRQLKEHQRAWAAERGIARITWTYDPLVARNAHFNLTRLGARATEYLVDFYGPMNDGINRGDATDRVFVEWDVAGPPAPAPADDEVIATVPVPSDIEALRAAGDPDAAAWRLRDEHMTAASRRIVDLSHPIRAGLVTYPGLPAPTITSHLTREDSRARYAPGTEFAMDIITMIGNTGTYLDSPYHRYAQGPDLAGLDLATLVGLRAEVFSLTDAWTPGARGIGVDALAGRDLRGAAVLLHTGWDRHFGTPAYGAGAPFLTGEAAEWLIAEGVTLVGIDSLNIDDTESGGERPTHSALLAAGVHVVEHLTRLGDVPASGARFTAAPPAVEGFGTFPTALPTAATTASCSGGSVPSVMPGSPSTCWGARYPAHRTGSTPKTLSRPEGWRGWPSRGCSCAAASICACAWWRSPLTPAGSS</sequence>
<reference evidence="4" key="1">
    <citation type="submission" date="2022-11" db="UniProtKB">
        <authorList>
            <consortium name="WormBaseParasite"/>
        </authorList>
    </citation>
    <scope>IDENTIFICATION</scope>
</reference>
<dbReference type="InterPro" id="IPR007325">
    <property type="entry name" value="KFase/CYL"/>
</dbReference>
<dbReference type="Pfam" id="PF00583">
    <property type="entry name" value="Acetyltransf_1"/>
    <property type="match status" value="1"/>
</dbReference>
<dbReference type="InterPro" id="IPR037175">
    <property type="entry name" value="KFase_sf"/>
</dbReference>
<dbReference type="SUPFAM" id="SSF55729">
    <property type="entry name" value="Acyl-CoA N-acyltransferases (Nat)"/>
    <property type="match status" value="1"/>
</dbReference>